<dbReference type="InterPro" id="IPR051471">
    <property type="entry name" value="Bacterial_PTS_sugar_comp"/>
</dbReference>
<accession>A0A6N2WIF5</accession>
<dbReference type="InterPro" id="IPR036662">
    <property type="entry name" value="PTS_EIIA_man-typ_sf"/>
</dbReference>
<dbReference type="GO" id="GO:0009401">
    <property type="term" value="P:phosphoenolpyruvate-dependent sugar phosphotransferase system"/>
    <property type="evidence" value="ECO:0007669"/>
    <property type="project" value="InterPro"/>
</dbReference>
<protein>
    <submittedName>
        <fullName evidence="2">PTS system mannose-specific EIIAB component</fullName>
    </submittedName>
</protein>
<dbReference type="GO" id="GO:0016020">
    <property type="term" value="C:membrane"/>
    <property type="evidence" value="ECO:0007669"/>
    <property type="project" value="InterPro"/>
</dbReference>
<dbReference type="PANTHER" id="PTHR33799:SF1">
    <property type="entry name" value="PTS SYSTEM MANNOSE-SPECIFIC EIIAB COMPONENT-RELATED"/>
    <property type="match status" value="1"/>
</dbReference>
<name>A0A6N2WIF5_9FIRM</name>
<dbReference type="SUPFAM" id="SSF53062">
    <property type="entry name" value="PTS system fructose IIA component-like"/>
    <property type="match status" value="1"/>
</dbReference>
<proteinExistence type="predicted"/>
<dbReference type="AlphaFoldDB" id="A0A6N2WIF5"/>
<evidence type="ECO:0000256" key="1">
    <source>
        <dbReference type="ARBA" id="ARBA00022679"/>
    </source>
</evidence>
<keyword evidence="1" id="KW-0808">Transferase</keyword>
<reference evidence="2" key="1">
    <citation type="submission" date="2019-11" db="EMBL/GenBank/DDBJ databases">
        <authorList>
            <person name="Feng L."/>
        </authorList>
    </citation>
    <scope>NUCLEOTIDE SEQUENCE</scope>
    <source>
        <strain evidence="2">AcaccaeLFYP115</strain>
    </source>
</reference>
<dbReference type="GO" id="GO:0016740">
    <property type="term" value="F:transferase activity"/>
    <property type="evidence" value="ECO:0007669"/>
    <property type="project" value="UniProtKB-KW"/>
</dbReference>
<dbReference type="Gene3D" id="3.40.50.510">
    <property type="entry name" value="Phosphotransferase system, mannose-type IIA component"/>
    <property type="match status" value="1"/>
</dbReference>
<evidence type="ECO:0000313" key="2">
    <source>
        <dbReference type="EMBL" id="VYT40911.1"/>
    </source>
</evidence>
<dbReference type="Pfam" id="PF03610">
    <property type="entry name" value="EIIA-man"/>
    <property type="match status" value="1"/>
</dbReference>
<dbReference type="PROSITE" id="PS51096">
    <property type="entry name" value="PTS_EIIA_TYPE_4"/>
    <property type="match status" value="1"/>
</dbReference>
<dbReference type="EMBL" id="CACRSQ010000010">
    <property type="protein sequence ID" value="VYT40911.1"/>
    <property type="molecule type" value="Genomic_DNA"/>
</dbReference>
<sequence length="149" mass="16130">MIRIVPEHIDSDCIGILICSHGSIGRSMIEAVQMIYGDCPNIACIGLEPSDDIDDWGKELGALTEIFPKGTIVFLDLFGGTPCNQYLMNEAGEALAQRDGQACAVAGVNLSMILEAIGQREYTELKEISEILDKAGKDAVVNVLQKMKK</sequence>
<dbReference type="InterPro" id="IPR004701">
    <property type="entry name" value="PTS_EIIA_man-typ"/>
</dbReference>
<organism evidence="2">
    <name type="scientific">Anaerostipes caccae</name>
    <dbReference type="NCBI Taxonomy" id="105841"/>
    <lineage>
        <taxon>Bacteria</taxon>
        <taxon>Bacillati</taxon>
        <taxon>Bacillota</taxon>
        <taxon>Clostridia</taxon>
        <taxon>Lachnospirales</taxon>
        <taxon>Lachnospiraceae</taxon>
        <taxon>Anaerostipes</taxon>
    </lineage>
</organism>
<dbReference type="RefSeq" id="WP_006568330.1">
    <property type="nucleotide sequence ID" value="NZ_CACRSQ010000010.1"/>
</dbReference>
<gene>
    <name evidence="2" type="primary">manX_19</name>
    <name evidence="2" type="ORF">ACLFYP115_03315</name>
</gene>
<dbReference type="PANTHER" id="PTHR33799">
    <property type="entry name" value="PTS PERMEASE-RELATED-RELATED"/>
    <property type="match status" value="1"/>
</dbReference>